<name>I2G485_USTHO</name>
<dbReference type="Proteomes" id="UP000006174">
    <property type="component" value="Unassembled WGS sequence"/>
</dbReference>
<keyword evidence="2" id="KW-0732">Signal</keyword>
<evidence type="ECO:0000313" key="4">
    <source>
        <dbReference type="Proteomes" id="UP000006174"/>
    </source>
</evidence>
<evidence type="ECO:0000256" key="1">
    <source>
        <dbReference type="SAM" id="MobiDB-lite"/>
    </source>
</evidence>
<accession>I2G485</accession>
<feature type="region of interest" description="Disordered" evidence="1">
    <location>
        <begin position="43"/>
        <end position="99"/>
    </location>
</feature>
<evidence type="ECO:0000256" key="2">
    <source>
        <dbReference type="SAM" id="SignalP"/>
    </source>
</evidence>
<feature type="compositionally biased region" description="Basic and acidic residues" evidence="1">
    <location>
        <begin position="43"/>
        <end position="61"/>
    </location>
</feature>
<sequence length="99" mass="10976">MLPATLLLLWEASLTLLLLLTLPILSIHPAMLGPKVMVILEDNPKEEANHKEEGPTEEESHNPSINDQEGSNLIQQPSVEDYGEDYDEDDEGNISGTMH</sequence>
<protein>
    <submittedName>
        <fullName evidence="3">Uncharacterized protein</fullName>
    </submittedName>
</protein>
<keyword evidence="4" id="KW-1185">Reference proteome</keyword>
<gene>
    <name evidence="3" type="ORF">UHOR_16292</name>
</gene>
<feature type="compositionally biased region" description="Acidic residues" evidence="1">
    <location>
        <begin position="81"/>
        <end position="92"/>
    </location>
</feature>
<proteinExistence type="predicted"/>
<evidence type="ECO:0000313" key="3">
    <source>
        <dbReference type="EMBL" id="CCF53978.1"/>
    </source>
</evidence>
<feature type="compositionally biased region" description="Polar residues" evidence="1">
    <location>
        <begin position="62"/>
        <end position="78"/>
    </location>
</feature>
<comment type="caution">
    <text evidence="3">The sequence shown here is derived from an EMBL/GenBank/DDBJ whole genome shotgun (WGS) entry which is preliminary data.</text>
</comment>
<dbReference type="AlphaFoldDB" id="I2G485"/>
<reference evidence="3 4" key="1">
    <citation type="journal article" date="2012" name="Plant Cell">
        <title>Genome comparison of barley and maize smut fungi reveals targeted loss of RNA silencing components and species-specific presence of transposable elements.</title>
        <authorList>
            <person name="Laurie J.D."/>
            <person name="Ali S."/>
            <person name="Linning R."/>
            <person name="Mannhaupt G."/>
            <person name="Wong P."/>
            <person name="Gueldener U."/>
            <person name="Muensterkoetter M."/>
            <person name="Moore R."/>
            <person name="Kahmann R."/>
            <person name="Bakkeren G."/>
            <person name="Schirawski J."/>
        </authorList>
    </citation>
    <scope>NUCLEOTIDE SEQUENCE [LARGE SCALE GENOMIC DNA]</scope>
    <source>
        <strain evidence="4">Uh4875-4</strain>
    </source>
</reference>
<dbReference type="EMBL" id="CAGI01000187">
    <property type="protein sequence ID" value="CCF53978.1"/>
    <property type="molecule type" value="Genomic_DNA"/>
</dbReference>
<dbReference type="HOGENOM" id="CLU_2322106_0_0_1"/>
<feature type="chain" id="PRO_5003658605" evidence="2">
    <location>
        <begin position="27"/>
        <end position="99"/>
    </location>
</feature>
<organism evidence="3 4">
    <name type="scientific">Ustilago hordei</name>
    <name type="common">Barley covered smut fungus</name>
    <dbReference type="NCBI Taxonomy" id="120017"/>
    <lineage>
        <taxon>Eukaryota</taxon>
        <taxon>Fungi</taxon>
        <taxon>Dikarya</taxon>
        <taxon>Basidiomycota</taxon>
        <taxon>Ustilaginomycotina</taxon>
        <taxon>Ustilaginomycetes</taxon>
        <taxon>Ustilaginales</taxon>
        <taxon>Ustilaginaceae</taxon>
        <taxon>Ustilago</taxon>
    </lineage>
</organism>
<feature type="signal peptide" evidence="2">
    <location>
        <begin position="1"/>
        <end position="26"/>
    </location>
</feature>